<name>A0AAD8SSX5_LOLMU</name>
<dbReference type="Pfam" id="PF17766">
    <property type="entry name" value="fn3_6"/>
    <property type="match status" value="1"/>
</dbReference>
<keyword evidence="3" id="KW-1185">Reference proteome</keyword>
<dbReference type="Proteomes" id="UP001231189">
    <property type="component" value="Unassembled WGS sequence"/>
</dbReference>
<reference evidence="2" key="1">
    <citation type="submission" date="2023-07" db="EMBL/GenBank/DDBJ databases">
        <title>A chromosome-level genome assembly of Lolium multiflorum.</title>
        <authorList>
            <person name="Chen Y."/>
            <person name="Copetti D."/>
            <person name="Kolliker R."/>
            <person name="Studer B."/>
        </authorList>
    </citation>
    <scope>NUCLEOTIDE SEQUENCE</scope>
    <source>
        <strain evidence="2">02402/16</strain>
        <tissue evidence="2">Leaf</tissue>
    </source>
</reference>
<organism evidence="2 3">
    <name type="scientific">Lolium multiflorum</name>
    <name type="common">Italian ryegrass</name>
    <name type="synonym">Lolium perenne subsp. multiflorum</name>
    <dbReference type="NCBI Taxonomy" id="4521"/>
    <lineage>
        <taxon>Eukaryota</taxon>
        <taxon>Viridiplantae</taxon>
        <taxon>Streptophyta</taxon>
        <taxon>Embryophyta</taxon>
        <taxon>Tracheophyta</taxon>
        <taxon>Spermatophyta</taxon>
        <taxon>Magnoliopsida</taxon>
        <taxon>Liliopsida</taxon>
        <taxon>Poales</taxon>
        <taxon>Poaceae</taxon>
        <taxon>BOP clade</taxon>
        <taxon>Pooideae</taxon>
        <taxon>Poodae</taxon>
        <taxon>Poeae</taxon>
        <taxon>Poeae Chloroplast Group 2 (Poeae type)</taxon>
        <taxon>Loliodinae</taxon>
        <taxon>Loliinae</taxon>
        <taxon>Lolium</taxon>
    </lineage>
</organism>
<evidence type="ECO:0000313" key="3">
    <source>
        <dbReference type="Proteomes" id="UP001231189"/>
    </source>
</evidence>
<sequence>MLDLSATLPDHVTSLTTLDVSYNALTGAVPMQGQFLVFNESSFVGNPGLCGGPLAAADDALACGDGLGSGAGAGLLNASAVYEAKIESPAGVDVSVTPSKLVFDEEHGSLAYEITLAVAGNPVIVDAKYSFGSLTWSDGAHEVRSAIAVTWPSGGASSM</sequence>
<dbReference type="Gene3D" id="2.60.40.2310">
    <property type="match status" value="1"/>
</dbReference>
<dbReference type="Gene3D" id="3.80.10.10">
    <property type="entry name" value="Ribonuclease Inhibitor"/>
    <property type="match status" value="1"/>
</dbReference>
<dbReference type="InterPro" id="IPR032675">
    <property type="entry name" value="LRR_dom_sf"/>
</dbReference>
<evidence type="ECO:0000313" key="2">
    <source>
        <dbReference type="EMBL" id="KAK1663350.1"/>
    </source>
</evidence>
<protein>
    <recommendedName>
        <fullName evidence="1">Subtilisin-like protease fibronectin type-III domain-containing protein</fullName>
    </recommendedName>
</protein>
<dbReference type="AlphaFoldDB" id="A0AAD8SSX5"/>
<dbReference type="InterPro" id="IPR041469">
    <property type="entry name" value="Subtilisin-like_FN3"/>
</dbReference>
<proteinExistence type="predicted"/>
<accession>A0AAD8SSX5</accession>
<evidence type="ECO:0000259" key="1">
    <source>
        <dbReference type="Pfam" id="PF17766"/>
    </source>
</evidence>
<dbReference type="EMBL" id="JAUUTY010000003">
    <property type="protein sequence ID" value="KAK1663350.1"/>
    <property type="molecule type" value="Genomic_DNA"/>
</dbReference>
<comment type="caution">
    <text evidence="2">The sequence shown here is derived from an EMBL/GenBank/DDBJ whole genome shotgun (WGS) entry which is preliminary data.</text>
</comment>
<gene>
    <name evidence="2" type="ORF">QYE76_051509</name>
</gene>
<feature type="domain" description="Subtilisin-like protease fibronectin type-III" evidence="1">
    <location>
        <begin position="78"/>
        <end position="149"/>
    </location>
</feature>